<sequence length="261" mass="29528">MKKIVLLILLISAAFKLQAAQQQQLSPDTLKQELQITADSCKAPIYTLLADVYLRYDTVANRRKRTLYQTEALNYTMQALHYYSRYNDSAGLRVSFDNLAKVYFSQRKFSQAKWFVLQSNSISRIKKDTLNVITSLVKLSMVKMEIKDFSLAMRDLNEALSLAIAGHMPQWEATVQKNFGFLYNRMDNPAKGAIALKRADAILDSLKRDQAVKMLAIQRFARDTIGTRTIDSALKKKVAVTATRKPVKAKKAPLKKAVASL</sequence>
<dbReference type="OrthoDB" id="789253at2"/>
<dbReference type="SUPFAM" id="SSF48452">
    <property type="entry name" value="TPR-like"/>
    <property type="match status" value="1"/>
</dbReference>
<gene>
    <name evidence="2" type="ORF">E2R66_06030</name>
</gene>
<keyword evidence="3" id="KW-1185">Reference proteome</keyword>
<evidence type="ECO:0008006" key="4">
    <source>
        <dbReference type="Google" id="ProtNLM"/>
    </source>
</evidence>
<name>A0A4Y8SJE3_9SPHI</name>
<feature type="signal peptide" evidence="1">
    <location>
        <begin position="1"/>
        <end position="19"/>
    </location>
</feature>
<evidence type="ECO:0000313" key="3">
    <source>
        <dbReference type="Proteomes" id="UP000297540"/>
    </source>
</evidence>
<keyword evidence="1" id="KW-0732">Signal</keyword>
<dbReference type="Gene3D" id="1.25.40.10">
    <property type="entry name" value="Tetratricopeptide repeat domain"/>
    <property type="match status" value="1"/>
</dbReference>
<reference evidence="2 3" key="1">
    <citation type="journal article" date="2017" name="Int. J. Syst. Evol. Microbiol.">
        <title>Mucilaginibacterpsychrotolerans sp. nov., isolated from peatlands.</title>
        <authorList>
            <person name="Deng Y."/>
            <person name="Shen L."/>
            <person name="Xu B."/>
            <person name="Liu Y."/>
            <person name="Gu Z."/>
            <person name="Liu H."/>
            <person name="Zhou Y."/>
        </authorList>
    </citation>
    <scope>NUCLEOTIDE SEQUENCE [LARGE SCALE GENOMIC DNA]</scope>
    <source>
        <strain evidence="2 3">NH7-4</strain>
    </source>
</reference>
<protein>
    <recommendedName>
        <fullName evidence="4">Tetratricopeptide repeat protein</fullName>
    </recommendedName>
</protein>
<dbReference type="EMBL" id="SOZE01000004">
    <property type="protein sequence ID" value="TFF39179.1"/>
    <property type="molecule type" value="Genomic_DNA"/>
</dbReference>
<dbReference type="Proteomes" id="UP000297540">
    <property type="component" value="Unassembled WGS sequence"/>
</dbReference>
<evidence type="ECO:0000313" key="2">
    <source>
        <dbReference type="EMBL" id="TFF39179.1"/>
    </source>
</evidence>
<dbReference type="RefSeq" id="WP_133227839.1">
    <property type="nucleotide sequence ID" value="NZ_SOZE01000004.1"/>
</dbReference>
<dbReference type="AlphaFoldDB" id="A0A4Y8SJE3"/>
<feature type="chain" id="PRO_5021403487" description="Tetratricopeptide repeat protein" evidence="1">
    <location>
        <begin position="20"/>
        <end position="261"/>
    </location>
</feature>
<dbReference type="InterPro" id="IPR011990">
    <property type="entry name" value="TPR-like_helical_dom_sf"/>
</dbReference>
<organism evidence="2 3">
    <name type="scientific">Mucilaginibacter psychrotolerans</name>
    <dbReference type="NCBI Taxonomy" id="1524096"/>
    <lineage>
        <taxon>Bacteria</taxon>
        <taxon>Pseudomonadati</taxon>
        <taxon>Bacteroidota</taxon>
        <taxon>Sphingobacteriia</taxon>
        <taxon>Sphingobacteriales</taxon>
        <taxon>Sphingobacteriaceae</taxon>
        <taxon>Mucilaginibacter</taxon>
    </lineage>
</organism>
<proteinExistence type="predicted"/>
<accession>A0A4Y8SJE3</accession>
<evidence type="ECO:0000256" key="1">
    <source>
        <dbReference type="SAM" id="SignalP"/>
    </source>
</evidence>
<comment type="caution">
    <text evidence="2">The sequence shown here is derived from an EMBL/GenBank/DDBJ whole genome shotgun (WGS) entry which is preliminary data.</text>
</comment>